<dbReference type="OrthoDB" id="5350595at2759"/>
<dbReference type="PANTHER" id="PTHR21705">
    <property type="entry name" value="RAI16 PROTEIN-RELATED"/>
    <property type="match status" value="1"/>
</dbReference>
<protein>
    <recommendedName>
        <fullName evidence="3">FHF complex subunit HOOK-interacting protein C-terminal domain-containing protein</fullName>
    </recommendedName>
</protein>
<feature type="region of interest" description="Disordered" evidence="2">
    <location>
        <begin position="181"/>
        <end position="229"/>
    </location>
</feature>
<evidence type="ECO:0000313" key="4">
    <source>
        <dbReference type="EMBL" id="GCC20763.1"/>
    </source>
</evidence>
<dbReference type="Pfam" id="PF10257">
    <property type="entry name" value="RAI16-like"/>
    <property type="match status" value="1"/>
</dbReference>
<dbReference type="PANTHER" id="PTHR21705:SF9">
    <property type="entry name" value="FHF COMPLEX SUBUNIT HOOK-INTERACTING PROTEIN 2B"/>
    <property type="match status" value="1"/>
</dbReference>
<dbReference type="AlphaFoldDB" id="A0A401RRK1"/>
<feature type="compositionally biased region" description="Polar residues" evidence="2">
    <location>
        <begin position="195"/>
        <end position="218"/>
    </location>
</feature>
<dbReference type="Pfam" id="PF19314">
    <property type="entry name" value="DUF5917"/>
    <property type="match status" value="1"/>
</dbReference>
<dbReference type="InterPro" id="IPR045668">
    <property type="entry name" value="FHIP_KELAA_motif"/>
</dbReference>
<dbReference type="Pfam" id="PF19311">
    <property type="entry name" value="KELAA"/>
    <property type="match status" value="1"/>
</dbReference>
<dbReference type="OMA" id="IRIRINH"/>
<keyword evidence="5" id="KW-1185">Reference proteome</keyword>
<evidence type="ECO:0000313" key="5">
    <source>
        <dbReference type="Proteomes" id="UP000287033"/>
    </source>
</evidence>
<comment type="caution">
    <text evidence="4">The sequence shown here is derived from an EMBL/GenBank/DDBJ whole genome shotgun (WGS) entry which is preliminary data.</text>
</comment>
<organism evidence="4 5">
    <name type="scientific">Chiloscyllium punctatum</name>
    <name type="common">Brownbanded bambooshark</name>
    <name type="synonym">Hemiscyllium punctatum</name>
    <dbReference type="NCBI Taxonomy" id="137246"/>
    <lineage>
        <taxon>Eukaryota</taxon>
        <taxon>Metazoa</taxon>
        <taxon>Chordata</taxon>
        <taxon>Craniata</taxon>
        <taxon>Vertebrata</taxon>
        <taxon>Chondrichthyes</taxon>
        <taxon>Elasmobranchii</taxon>
        <taxon>Galeomorphii</taxon>
        <taxon>Galeoidea</taxon>
        <taxon>Orectolobiformes</taxon>
        <taxon>Hemiscylliidae</taxon>
        <taxon>Chiloscyllium</taxon>
    </lineage>
</organism>
<sequence>MPSLRNLGNEEEPIQLLDSFISHWKGITNYYIVTTDETLPVKQTDIPWRLRQMVDILIYEEKQMERGETGPCMEYLLQHKILETLCTLAKAGYPPGMKQQVLLLITKLLGQIQQPMLPHINVHRPVQKLIRLCGEDLGSKTEKEEVQFLTTVCAKLSQDPYLINFFIEKKDSADSRKLLPCSVEKGEGQPKDAVRTSSLAAGVSPSPSDRSPVTSAPSTHLGPHGMDGQPDKSLVNALLTLTASEKNQLALKACEGLLLLATLPEEGAAWYMVESTALCQTLADRLSDLYRLIPDSVDPGQVESLGRVNWRSHYAASNVEDAESFPGKKAVASFFSWLDYCNQLVKEAHKVTAAAMAQEIRRRFFVTVLEPQLLQVFLCLVPDTVKTSHLVAGCGYDTYLVDAHRMFQGCCVNAKDWKWPHVPSNVESCDSGGLFYEGHFLKVLFDRMAQILDQPYDLNLQVTSVISKVALFPHPHLHEYLLDPYINLIPSCRSLFSIIVRVIGDLMQRIQRIPQFPSKLLLVRRQLIGLEPESMVDHVTILKGVIVLEEFCKELAAISFVKYPSEPD</sequence>
<accession>A0A401RRK1</accession>
<dbReference type="InterPro" id="IPR019384">
    <property type="entry name" value="FHIP"/>
</dbReference>
<dbReference type="EMBL" id="BEZZ01001934">
    <property type="protein sequence ID" value="GCC20763.1"/>
    <property type="molecule type" value="Genomic_DNA"/>
</dbReference>
<dbReference type="STRING" id="137246.A0A401RRK1"/>
<comment type="similarity">
    <text evidence="1">Belongs to the FHIP family.</text>
</comment>
<reference evidence="4 5" key="1">
    <citation type="journal article" date="2018" name="Nat. Ecol. Evol.">
        <title>Shark genomes provide insights into elasmobranch evolution and the origin of vertebrates.</title>
        <authorList>
            <person name="Hara Y"/>
            <person name="Yamaguchi K"/>
            <person name="Onimaru K"/>
            <person name="Kadota M"/>
            <person name="Koyanagi M"/>
            <person name="Keeley SD"/>
            <person name="Tatsumi K"/>
            <person name="Tanaka K"/>
            <person name="Motone F"/>
            <person name="Kageyama Y"/>
            <person name="Nozu R"/>
            <person name="Adachi N"/>
            <person name="Nishimura O"/>
            <person name="Nakagawa R"/>
            <person name="Tanegashima C"/>
            <person name="Kiyatake I"/>
            <person name="Matsumoto R"/>
            <person name="Murakumo K"/>
            <person name="Nishida K"/>
            <person name="Terakita A"/>
            <person name="Kuratani S"/>
            <person name="Sato K"/>
            <person name="Hyodo S Kuraku.S."/>
        </authorList>
    </citation>
    <scope>NUCLEOTIDE SEQUENCE [LARGE SCALE GENOMIC DNA]</scope>
</reference>
<feature type="domain" description="FHF complex subunit HOOK-interacting protein C-terminal" evidence="3">
    <location>
        <begin position="437"/>
        <end position="529"/>
    </location>
</feature>
<gene>
    <name evidence="4" type="ORF">chiPu_0019330</name>
</gene>
<proteinExistence type="inferred from homology"/>
<evidence type="ECO:0000256" key="1">
    <source>
        <dbReference type="ARBA" id="ARBA00024336"/>
    </source>
</evidence>
<evidence type="ECO:0000256" key="2">
    <source>
        <dbReference type="SAM" id="MobiDB-lite"/>
    </source>
</evidence>
<feature type="compositionally biased region" description="Basic and acidic residues" evidence="2">
    <location>
        <begin position="184"/>
        <end position="194"/>
    </location>
</feature>
<name>A0A401RRK1_CHIPU</name>
<evidence type="ECO:0000259" key="3">
    <source>
        <dbReference type="Pfam" id="PF19314"/>
    </source>
</evidence>
<dbReference type="InterPro" id="IPR045669">
    <property type="entry name" value="FHIP_C"/>
</dbReference>
<dbReference type="Proteomes" id="UP000287033">
    <property type="component" value="Unassembled WGS sequence"/>
</dbReference>